<feature type="region of interest" description="Disordered" evidence="7">
    <location>
        <begin position="1670"/>
        <end position="1698"/>
    </location>
</feature>
<name>A0ABC9XID7_GRUJA</name>
<reference evidence="9 10" key="1">
    <citation type="submission" date="2024-06" db="EMBL/GenBank/DDBJ databases">
        <title>The draft genome of Grus japonensis, version 3.</title>
        <authorList>
            <person name="Nabeshima K."/>
            <person name="Suzuki S."/>
            <person name="Onuma M."/>
        </authorList>
    </citation>
    <scope>NUCLEOTIDE SEQUENCE [LARGE SCALE GENOMIC DNA]</scope>
    <source>
        <strain evidence="9 10">451A</strain>
    </source>
</reference>
<evidence type="ECO:0000256" key="3">
    <source>
        <dbReference type="ARBA" id="ARBA00053327"/>
    </source>
</evidence>
<feature type="region of interest" description="Disordered" evidence="7">
    <location>
        <begin position="716"/>
        <end position="798"/>
    </location>
</feature>
<dbReference type="Proteomes" id="UP001623348">
    <property type="component" value="Unassembled WGS sequence"/>
</dbReference>
<feature type="compositionally biased region" description="Polar residues" evidence="7">
    <location>
        <begin position="730"/>
        <end position="742"/>
    </location>
</feature>
<dbReference type="InterPro" id="IPR000331">
    <property type="entry name" value="Rap/Ran_GAP_dom"/>
</dbReference>
<feature type="domain" description="Rap-GAP" evidence="8">
    <location>
        <begin position="1511"/>
        <end position="1755"/>
    </location>
</feature>
<feature type="compositionally biased region" description="Polar residues" evidence="7">
    <location>
        <begin position="753"/>
        <end position="789"/>
    </location>
</feature>
<gene>
    <name evidence="9" type="ORF">GRJ2_002180000</name>
</gene>
<evidence type="ECO:0000259" key="8">
    <source>
        <dbReference type="PROSITE" id="PS50085"/>
    </source>
</evidence>
<organism evidence="9 10">
    <name type="scientific">Grus japonensis</name>
    <name type="common">Japanese crane</name>
    <name type="synonym">Red-crowned crane</name>
    <dbReference type="NCBI Taxonomy" id="30415"/>
    <lineage>
        <taxon>Eukaryota</taxon>
        <taxon>Metazoa</taxon>
        <taxon>Chordata</taxon>
        <taxon>Craniata</taxon>
        <taxon>Vertebrata</taxon>
        <taxon>Euteleostomi</taxon>
        <taxon>Archelosauria</taxon>
        <taxon>Archosauria</taxon>
        <taxon>Dinosauria</taxon>
        <taxon>Saurischia</taxon>
        <taxon>Theropoda</taxon>
        <taxon>Coelurosauria</taxon>
        <taxon>Aves</taxon>
        <taxon>Neognathae</taxon>
        <taxon>Neoaves</taxon>
        <taxon>Gruiformes</taxon>
        <taxon>Gruidae</taxon>
        <taxon>Grus</taxon>
    </lineage>
</organism>
<accession>A0ABC9XID7</accession>
<keyword evidence="1" id="KW-0343">GTPase activation</keyword>
<evidence type="ECO:0000256" key="5">
    <source>
        <dbReference type="ARBA" id="ARBA00072207"/>
    </source>
</evidence>
<dbReference type="EMBL" id="BAAFJT010000017">
    <property type="protein sequence ID" value="GAB0197147.1"/>
    <property type="molecule type" value="Genomic_DNA"/>
</dbReference>
<keyword evidence="2" id="KW-0597">Phosphoprotein</keyword>
<feature type="region of interest" description="Disordered" evidence="7">
    <location>
        <begin position="327"/>
        <end position="346"/>
    </location>
</feature>
<dbReference type="SUPFAM" id="SSF111347">
    <property type="entry name" value="Rap/Ran-GAP"/>
    <property type="match status" value="1"/>
</dbReference>
<dbReference type="PANTHER" id="PTHR21344">
    <property type="entry name" value="RAL GTPASE-ACTIVATING PROTEIN SUBUNIT BETA"/>
    <property type="match status" value="1"/>
</dbReference>
<evidence type="ECO:0000313" key="9">
    <source>
        <dbReference type="EMBL" id="GAB0197147.1"/>
    </source>
</evidence>
<dbReference type="Gene3D" id="3.40.50.11210">
    <property type="entry name" value="Rap/Ran-GAP"/>
    <property type="match status" value="1"/>
</dbReference>
<evidence type="ECO:0000313" key="10">
    <source>
        <dbReference type="Proteomes" id="UP001623348"/>
    </source>
</evidence>
<evidence type="ECO:0000256" key="4">
    <source>
        <dbReference type="ARBA" id="ARBA00063020"/>
    </source>
</evidence>
<proteinExistence type="predicted"/>
<dbReference type="InterPro" id="IPR035974">
    <property type="entry name" value="Rap/Ran-GAP_sf"/>
</dbReference>
<comment type="function">
    <text evidence="3">Non-catalytic subunit of the heterodimeric RalGAP1 and RalGAP2 complexes which act as GTPase activators for the Ras-like small GTPases RALA and RALB.</text>
</comment>
<dbReference type="InterPro" id="IPR036691">
    <property type="entry name" value="Endo/exonu/phosph_ase_sf"/>
</dbReference>
<dbReference type="InterPro" id="IPR000477">
    <property type="entry name" value="RT_dom"/>
</dbReference>
<dbReference type="Pfam" id="PF20412">
    <property type="entry name" value="RALGAPB_N"/>
    <property type="match status" value="1"/>
</dbReference>
<dbReference type="Pfam" id="PF00078">
    <property type="entry name" value="RVT_1"/>
    <property type="match status" value="1"/>
</dbReference>
<dbReference type="PANTHER" id="PTHR21344:SF1">
    <property type="entry name" value="RAL GTPASE-ACTIVATING PROTEIN SUBUNIT BETA"/>
    <property type="match status" value="1"/>
</dbReference>
<dbReference type="Gene3D" id="3.60.10.10">
    <property type="entry name" value="Endonuclease/exonuclease/phosphatase"/>
    <property type="match status" value="1"/>
</dbReference>
<dbReference type="GO" id="GO:0005096">
    <property type="term" value="F:GTPase activator activity"/>
    <property type="evidence" value="ECO:0007669"/>
    <property type="project" value="UniProtKB-KW"/>
</dbReference>
<feature type="region of interest" description="Disordered" evidence="7">
    <location>
        <begin position="1070"/>
        <end position="1100"/>
    </location>
</feature>
<dbReference type="FunFam" id="3.40.50.11210:FF:000005">
    <property type="entry name" value="Ral GTPase-activating protein, beta subunit (non-catalytic)"/>
    <property type="match status" value="1"/>
</dbReference>
<feature type="compositionally biased region" description="Polar residues" evidence="7">
    <location>
        <begin position="1070"/>
        <end position="1097"/>
    </location>
</feature>
<comment type="caution">
    <text evidence="9">The sequence shown here is derived from an EMBL/GenBank/DDBJ whole genome shotgun (WGS) entry which is preliminary data.</text>
</comment>
<feature type="compositionally biased region" description="Polar residues" evidence="7">
    <location>
        <begin position="1672"/>
        <end position="1686"/>
    </location>
</feature>
<keyword evidence="10" id="KW-1185">Reference proteome</keyword>
<dbReference type="InterPro" id="IPR046859">
    <property type="entry name" value="RGPA/RALGAPB_N"/>
</dbReference>
<evidence type="ECO:0000256" key="6">
    <source>
        <dbReference type="ARBA" id="ARBA00081608"/>
    </source>
</evidence>
<evidence type="ECO:0000256" key="7">
    <source>
        <dbReference type="SAM" id="MobiDB-lite"/>
    </source>
</evidence>
<evidence type="ECO:0000256" key="1">
    <source>
        <dbReference type="ARBA" id="ARBA00022468"/>
    </source>
</evidence>
<dbReference type="PROSITE" id="PS50085">
    <property type="entry name" value="RAPGAP"/>
    <property type="match status" value="1"/>
</dbReference>
<evidence type="ECO:0000256" key="2">
    <source>
        <dbReference type="ARBA" id="ARBA00022553"/>
    </source>
</evidence>
<sequence length="1857" mass="207477">MGDTVVGVYYRPPDQDEEVDEACYRQLEVASRSQALVLTGDINHPDICWKGSMARHAQSRRFLQSTDDNFLMQVVEEPTRRGVLLDLVLTNKERLVEEVGGSLGCSDYEMVEFRILRRRSKAGFTKGKSCLTNLIAFYDGRTGWVDEGRAVDVVYLNFSKAFDTASRNILISKLRQCGSVLVDKGRATDVIYLDLCKAYTVPHNILVSKLGRHGFDRWATRWIRNWLDGRTQRVVVNGSMSKWRTVMGGVRQGSVLGPVLFNIFVGDMDSGIECTLSKFANDTKLCDAVDTLEGRDAIQRDLDRLERWARANRMKFNKARGKVLHMGRGNPKHNYRLGGEGIESSPEEKDLGVLRDEKLNMTQQCALAAQKANRVLCCIPNSVSSSYPENVGREVANAVVRPLGQALITSSVGSESLLKTDKEVKWTMEVVCYGLTLPLDGDTVKYCVDVYTDWIMALVLPKDSIPLPVIKEPNLYVQSILKHLQNLFVPRPDPGSSQIRLCLQVLKAVQKLARESTIMARETWEVLLLFLLQINDTLLAAPTVQGGIAENLAEKLIGVLFEVWLLACTRCFPTPPYWKTAKEMVANWRHHPAVVEQWSKVICALTSRLLRFTYGPSFPPFKIPDEDAGLIPPEMDNECVAQTWFRFLHMLSNPVDLSNPAIISSTPKFQEQFLNVSGMTQELNQYPCLKHLPQIFFRAMRGISCLVDAFLGISRPRSDSAPPTPVNRLSMPQNTAVNTTPPHNRRHRAVTVNKATMKTSTVTTAHTSKVQHQPSSTSPLSSPNQTSSEPRPLPAPRRPKVNSILNLFGSWLFDAAFVHCKLHNGINRDSSMTAIATQASVEFRRKGSQMSTDTMASNPMFDASEFPDNYEAGRAEACGTLCRIFCSKKTGEEILPAYLSRFYMLLIQGLQIADFVCHPVLASVILNSPPLFCCDLKGIDVVVPYFISALETILPDRELSKFKIYVNPTELRRASINILLSLLPLPHHFGTIKSEVVLEGKFSNDDSSTYDKPVTFLSLRLRLVNILIGALQTETDPNNTQMILGAMLNIVQDSALLEAIGCQMETNGGENNLFKSHSRTNSGVSTASGGSTEPTTPDSERPAQALLRDYALNTDTAAGLLIRSIYLVTQRLNSQWRQDMSISLAALELLSGLAKVKVAVDSSDRKRAISSVCSYIVYQCSRPAPLHSRDLHSMIVAAFQCLCIWLTEHPDMLDEKDCLKEVLEIVELGISGSKSKNSEQEVKYKGDKEPNPASMRVKDAAEATLTCIMQLLGAFPSPSGPASPCSLVNETTLIKYSRLPTINKHSFRYFVLDNSVILAMLEQPLGNEQNDSFPSVTVLIRGTSGRFAWAQQLCLLPRGAKANQKTFVPEPRPAPKNDVGLKYSVKHRPFPEEVDKIPFVKADLSIPDLHEIVNEELEERHEKLRNGMAQQIIFETSIDQKSEEEWRKKSFPDPITECKPPPPAQEFQTARLFLSHFGFLSLEALKEPANSRLPPHLIALDSALPGFFDDLGYLDLLPCRPFDTVFIFYMKAGQKTSQEILKNMESSRIVQPHFLEFLLSLGWSVDVGKHPGWTGHVSTSWSINSCSDEEGPEQDDLIISEDVGASIFNGQKKVLYYADALTEIAFVVPSPVESLTDSLESNMSDQESDSNMDLLPGILKQPSLTLELFPNHTDNLNPSQRLSPTSRSKRVPQGRTIPPMGPETKVYVVWVERYDDIENFPLPDLVSETSTGVETTANSSTSLRSTIPEKEVPVIFIHPLNTGLFRIKLQGATGKFNMVIPLVDGMIVSRRALGFLVRQTVINICRRKRLESDSYNPPHVRRKQKIADIVNKYRNRQLEPEFYTSLFQEVGLKNCNP</sequence>
<comment type="subunit">
    <text evidence="4">Component of the heterodimeric RalGAP1 complex with RALGAPA1 and of the heterodimeric RalGAP2 complex with RALGAPA2. Heterodimerization is required for activity.</text>
</comment>
<protein>
    <recommendedName>
        <fullName evidence="5">Ral GTPase-activating protein subunit beta</fullName>
    </recommendedName>
    <alternativeName>
        <fullName evidence="6">p170</fullName>
    </alternativeName>
</protein>
<dbReference type="InterPro" id="IPR039930">
    <property type="entry name" value="RALGAPB"/>
</dbReference>